<dbReference type="GO" id="GO:0050660">
    <property type="term" value="F:flavin adenine dinucleotide binding"/>
    <property type="evidence" value="ECO:0007669"/>
    <property type="project" value="TreeGrafter"/>
</dbReference>
<evidence type="ECO:0000313" key="2">
    <source>
        <dbReference type="EMBL" id="RRJ25430.1"/>
    </source>
</evidence>
<organism evidence="2 3">
    <name type="scientific">Lachnoanaerobaculum gingivalis</name>
    <dbReference type="NCBI Taxonomy" id="2490855"/>
    <lineage>
        <taxon>Bacteria</taxon>
        <taxon>Bacillati</taxon>
        <taxon>Bacillota</taxon>
        <taxon>Clostridia</taxon>
        <taxon>Lachnospirales</taxon>
        <taxon>Lachnospiraceae</taxon>
        <taxon>Lachnoanaerobaculum</taxon>
    </lineage>
</organism>
<dbReference type="InterPro" id="IPR002937">
    <property type="entry name" value="Amino_oxidase"/>
</dbReference>
<comment type="caution">
    <text evidence="2">The sequence shown here is derived from an EMBL/GenBank/DDBJ whole genome shotgun (WGS) entry which is preliminary data.</text>
</comment>
<dbReference type="EMBL" id="RRCO01000003">
    <property type="protein sequence ID" value="RRJ25430.1"/>
    <property type="molecule type" value="Genomic_DNA"/>
</dbReference>
<feature type="domain" description="Amine oxidase" evidence="1">
    <location>
        <begin position="10"/>
        <end position="285"/>
    </location>
</feature>
<sequence length="413" mass="47045">MKIAVLGAGVSGLSAARMLKDKGHEVVVYEKNPTIGGLARSRYVNGMLYDPHGGHILNSKHKEVMDWVFSIYPKENWQYTDRNAKIFFSGKYVSYPFELSLCELDADDAVDCVHDFVLSQMGPEPDNFKDWLTWNFGKSIADFYMIPYNEKIWAYPLEDMGTGWMRGKMPLPTKKEIIRSVILKDPKERKMPHSSFYYPLHGGIQSMVNAIGEGLNIHTDFTIKSIKKVNGKWNVNGEGEYDKIISTIPLPELPGVMELPEKVVNLIKGLKYNSLTTVLFDCPKTDITWLYIPSHDYKCHRVGYQSALTPYANPDTTRGCGALEVIGTSFKVTDDIVNDNTLPKELGFEKILDHQFSEYAYVIHDKGYDTNVNGIKEYFKGDSTFNLLGRWATWNYKNMDLCMLDAMELTKDL</sequence>
<evidence type="ECO:0000313" key="3">
    <source>
        <dbReference type="Proteomes" id="UP000272490"/>
    </source>
</evidence>
<accession>A0A3P3QYG2</accession>
<dbReference type="GO" id="GO:0016491">
    <property type="term" value="F:oxidoreductase activity"/>
    <property type="evidence" value="ECO:0007669"/>
    <property type="project" value="InterPro"/>
</dbReference>
<dbReference type="InterPro" id="IPR036188">
    <property type="entry name" value="FAD/NAD-bd_sf"/>
</dbReference>
<dbReference type="PANTHER" id="PTHR21197:SF0">
    <property type="entry name" value="UDP-GALACTOPYRANOSE MUTASE"/>
    <property type="match status" value="1"/>
</dbReference>
<dbReference type="SUPFAM" id="SSF51971">
    <property type="entry name" value="Nucleotide-binding domain"/>
    <property type="match status" value="1"/>
</dbReference>
<dbReference type="OrthoDB" id="9769600at2"/>
<dbReference type="Pfam" id="PF01593">
    <property type="entry name" value="Amino_oxidase"/>
    <property type="match status" value="1"/>
</dbReference>
<dbReference type="PRINTS" id="PR00419">
    <property type="entry name" value="ADXRDTASE"/>
</dbReference>
<proteinExistence type="predicted"/>
<name>A0A3P3QYG2_9FIRM</name>
<dbReference type="GO" id="GO:0005829">
    <property type="term" value="C:cytosol"/>
    <property type="evidence" value="ECO:0007669"/>
    <property type="project" value="TreeGrafter"/>
</dbReference>
<dbReference type="Gene3D" id="3.50.50.60">
    <property type="entry name" value="FAD/NAD(P)-binding domain"/>
    <property type="match status" value="1"/>
</dbReference>
<protein>
    <submittedName>
        <fullName evidence="2">FAD-dependent oxidoreductase</fullName>
    </submittedName>
</protein>
<dbReference type="AlphaFoldDB" id="A0A3P3QYG2"/>
<dbReference type="GO" id="GO:0008767">
    <property type="term" value="F:UDP-galactopyranose mutase activity"/>
    <property type="evidence" value="ECO:0007669"/>
    <property type="project" value="TreeGrafter"/>
</dbReference>
<dbReference type="RefSeq" id="WP_128674068.1">
    <property type="nucleotide sequence ID" value="NZ_CP124777.1"/>
</dbReference>
<gene>
    <name evidence="2" type="ORF">EHV10_07220</name>
</gene>
<keyword evidence="3" id="KW-1185">Reference proteome</keyword>
<reference evidence="2 3" key="1">
    <citation type="submission" date="2018-11" db="EMBL/GenBank/DDBJ databases">
        <title>Genome sequencing of Lachnoanaerobaculum sp. KCOM 2030 (= ChDC B114).</title>
        <authorList>
            <person name="Kook J.-K."/>
            <person name="Park S.-N."/>
            <person name="Lim Y.K."/>
        </authorList>
    </citation>
    <scope>NUCLEOTIDE SEQUENCE [LARGE SCALE GENOMIC DNA]</scope>
    <source>
        <strain evidence="2 3">KCOM 2030</strain>
    </source>
</reference>
<evidence type="ECO:0000259" key="1">
    <source>
        <dbReference type="Pfam" id="PF01593"/>
    </source>
</evidence>
<dbReference type="PANTHER" id="PTHR21197">
    <property type="entry name" value="UDP-GALACTOPYRANOSE MUTASE"/>
    <property type="match status" value="1"/>
</dbReference>
<dbReference type="Proteomes" id="UP000272490">
    <property type="component" value="Unassembled WGS sequence"/>
</dbReference>